<dbReference type="EMBL" id="AOHZ01000068">
    <property type="protein sequence ID" value="ELY53311.1"/>
    <property type="molecule type" value="Genomic_DNA"/>
</dbReference>
<dbReference type="eggNOG" id="arCOG11391">
    <property type="taxonomic scope" value="Archaea"/>
</dbReference>
<reference evidence="2 3" key="1">
    <citation type="journal article" date="2014" name="PLoS Genet.">
        <title>Phylogenetically driven sequencing of extremely halophilic archaea reveals strategies for static and dynamic osmo-response.</title>
        <authorList>
            <person name="Becker E.A."/>
            <person name="Seitzer P.M."/>
            <person name="Tritt A."/>
            <person name="Larsen D."/>
            <person name="Krusor M."/>
            <person name="Yao A.I."/>
            <person name="Wu D."/>
            <person name="Madern D."/>
            <person name="Eisen J.A."/>
            <person name="Darling A.E."/>
            <person name="Facciotti M.T."/>
        </authorList>
    </citation>
    <scope>NUCLEOTIDE SEQUENCE [LARGE SCALE GENOMIC DNA]</scope>
    <source>
        <strain evidence="2 3">JCM 12255</strain>
    </source>
</reference>
<dbReference type="RefSeq" id="WP_007260232.1">
    <property type="nucleotide sequence ID" value="NZ_AOHZ01000068.1"/>
</dbReference>
<organism evidence="2 3">
    <name type="scientific">Natronolimnohabitans innermongolicus JCM 12255</name>
    <dbReference type="NCBI Taxonomy" id="1227499"/>
    <lineage>
        <taxon>Archaea</taxon>
        <taxon>Methanobacteriati</taxon>
        <taxon>Methanobacteriota</taxon>
        <taxon>Stenosarchaea group</taxon>
        <taxon>Halobacteria</taxon>
        <taxon>Halobacteriales</taxon>
        <taxon>Natrialbaceae</taxon>
        <taxon>Natronolimnohabitans</taxon>
    </lineage>
</organism>
<evidence type="ECO:0000256" key="1">
    <source>
        <dbReference type="SAM" id="MobiDB-lite"/>
    </source>
</evidence>
<protein>
    <submittedName>
        <fullName evidence="2">Uncharacterized protein</fullName>
    </submittedName>
</protein>
<name>L9WVT7_9EURY</name>
<evidence type="ECO:0000313" key="3">
    <source>
        <dbReference type="Proteomes" id="UP000011602"/>
    </source>
</evidence>
<keyword evidence="3" id="KW-1185">Reference proteome</keyword>
<feature type="compositionally biased region" description="Low complexity" evidence="1">
    <location>
        <begin position="17"/>
        <end position="26"/>
    </location>
</feature>
<feature type="region of interest" description="Disordered" evidence="1">
    <location>
        <begin position="1"/>
        <end position="27"/>
    </location>
</feature>
<accession>L9WVT7</accession>
<proteinExistence type="predicted"/>
<dbReference type="Proteomes" id="UP000011602">
    <property type="component" value="Unassembled WGS sequence"/>
</dbReference>
<sequence>MSTQQFRTRPDAEPHPTTRTRPTTEPISARAAVAGSPQTFSSRNTAQLQNLIDEFNAAFAASGD</sequence>
<comment type="caution">
    <text evidence="2">The sequence shown here is derived from an EMBL/GenBank/DDBJ whole genome shotgun (WGS) entry which is preliminary data.</text>
</comment>
<dbReference type="AlphaFoldDB" id="L9WVT7"/>
<evidence type="ECO:0000313" key="2">
    <source>
        <dbReference type="EMBL" id="ELY53311.1"/>
    </source>
</evidence>
<gene>
    <name evidence="2" type="ORF">C493_14813</name>
</gene>
<dbReference type="OrthoDB" id="206413at2157"/>